<feature type="compositionally biased region" description="Basic and acidic residues" evidence="3">
    <location>
        <begin position="596"/>
        <end position="606"/>
    </location>
</feature>
<organism evidence="5 6">
    <name type="scientific">Prunus yedoensis var. nudiflora</name>
    <dbReference type="NCBI Taxonomy" id="2094558"/>
    <lineage>
        <taxon>Eukaryota</taxon>
        <taxon>Viridiplantae</taxon>
        <taxon>Streptophyta</taxon>
        <taxon>Embryophyta</taxon>
        <taxon>Tracheophyta</taxon>
        <taxon>Spermatophyta</taxon>
        <taxon>Magnoliopsida</taxon>
        <taxon>eudicotyledons</taxon>
        <taxon>Gunneridae</taxon>
        <taxon>Pentapetalae</taxon>
        <taxon>rosids</taxon>
        <taxon>fabids</taxon>
        <taxon>Rosales</taxon>
        <taxon>Rosaceae</taxon>
        <taxon>Amygdaloideae</taxon>
        <taxon>Amygdaleae</taxon>
        <taxon>Prunus</taxon>
    </lineage>
</organism>
<evidence type="ECO:0000313" key="6">
    <source>
        <dbReference type="Proteomes" id="UP000250321"/>
    </source>
</evidence>
<feature type="compositionally biased region" description="Polar residues" evidence="3">
    <location>
        <begin position="584"/>
        <end position="595"/>
    </location>
</feature>
<dbReference type="SMART" id="SM00717">
    <property type="entry name" value="SANT"/>
    <property type="match status" value="1"/>
</dbReference>
<dbReference type="CDD" id="cd00167">
    <property type="entry name" value="SANT"/>
    <property type="match status" value="1"/>
</dbReference>
<feature type="compositionally biased region" description="Basic and acidic residues" evidence="3">
    <location>
        <begin position="532"/>
        <end position="545"/>
    </location>
</feature>
<name>A0A314XGP5_PRUYE</name>
<dbReference type="EMBL" id="PJQY01002544">
    <property type="protein sequence ID" value="PQP92702.1"/>
    <property type="molecule type" value="Genomic_DNA"/>
</dbReference>
<sequence length="713" mass="79496">MNVQSVVAEGSCDNGLSDYMIFLMDKPNFPEKQTPSWGTWEELLLACAVHRFGTQSWDAVATELRKRSSNLHLLTPHACKRKFHDLRRRFSQNDAASDKDDDTPHIPWLDQLRQRRLDELRRELQRYDHSVVSLQLKVERLKEVREQSLRETEKPVEKSDLEKTGEEEIEHKDAEPEDNSPEKKGISGEVSEHDDRSCNESNTTDPKHEIPETEVDDADKGSRQAEPAGEEIEPAGEEVEPVEKLENPVVEDSCNGSSDSVMKEPAVVEAEKGNSDELKESVAESKGREEEEGTKESPSNSEVQSSASLPRKLGQEPKSGGPGGPDRPEEPSEPDQEDESPAMKGVPVESQPLVEFLGILRSHKFASFFERRLHSQETPIYKNMIRQHVDFELVQTRIEGGRYEPCSRFLFFRDLLLICNNAIVFFGKKSPEYKAARELQLLVSKEMVLQAPTQDPPPKEETPKPPAPPLNQDPETSDSLLAKSKLSLPLNACRKRSSITARASTSSSSGPDRKKEQITTSFRDVKPAISWKQKEESSDEAEKLHVTKKRRKERLRSSSRNNSSKNGRSRGNTNNNRNSEANDGFSSRVVTSNENSESKAETEKKSNTNSSGKKRSAADFLSRMKRSSTSKTGLSAETSKTQDNYSKGGRAEQRKNGNGKGNAQKDQGSRRGSGGRQAAKEQGSPTKRSVGRPSKRAAAPATAGPAKRTRQRG</sequence>
<dbReference type="PROSITE" id="PS50014">
    <property type="entry name" value="BROMODOMAIN_2"/>
    <property type="match status" value="1"/>
</dbReference>
<accession>A0A314XGP5</accession>
<feature type="compositionally biased region" description="Polar residues" evidence="3">
    <location>
        <begin position="629"/>
        <end position="645"/>
    </location>
</feature>
<evidence type="ECO:0000313" key="5">
    <source>
        <dbReference type="EMBL" id="PQP92702.1"/>
    </source>
</evidence>
<evidence type="ECO:0000256" key="1">
    <source>
        <dbReference type="ARBA" id="ARBA00023117"/>
    </source>
</evidence>
<feature type="region of interest" description="Disordered" evidence="3">
    <location>
        <begin position="146"/>
        <end position="347"/>
    </location>
</feature>
<feature type="compositionally biased region" description="Basic and acidic residues" evidence="3">
    <location>
        <begin position="269"/>
        <end position="289"/>
    </location>
</feature>
<dbReference type="PANTHER" id="PTHR37888">
    <property type="entry name" value="DNA-BINDING BROMODOMAIN-CONTAINING PROTEIN"/>
    <property type="match status" value="1"/>
</dbReference>
<evidence type="ECO:0000256" key="3">
    <source>
        <dbReference type="SAM" id="MobiDB-lite"/>
    </source>
</evidence>
<evidence type="ECO:0000256" key="2">
    <source>
        <dbReference type="PROSITE-ProRule" id="PRU00035"/>
    </source>
</evidence>
<dbReference type="InterPro" id="IPR036427">
    <property type="entry name" value="Bromodomain-like_sf"/>
</dbReference>
<keyword evidence="1 2" id="KW-0103">Bromodomain</keyword>
<feature type="compositionally biased region" description="Acidic residues" evidence="3">
    <location>
        <begin position="331"/>
        <end position="340"/>
    </location>
</feature>
<feature type="compositionally biased region" description="Acidic residues" evidence="3">
    <location>
        <begin position="228"/>
        <end position="240"/>
    </location>
</feature>
<dbReference type="InterPro" id="IPR001487">
    <property type="entry name" value="Bromodomain"/>
</dbReference>
<feature type="compositionally biased region" description="Low complexity" evidence="3">
    <location>
        <begin position="558"/>
        <end position="579"/>
    </location>
</feature>
<feature type="region of interest" description="Disordered" evidence="3">
    <location>
        <begin position="496"/>
        <end position="713"/>
    </location>
</feature>
<feature type="compositionally biased region" description="Low complexity" evidence="3">
    <location>
        <begin position="696"/>
        <end position="706"/>
    </location>
</feature>
<dbReference type="AlphaFoldDB" id="A0A314XGP5"/>
<feature type="compositionally biased region" description="Low complexity" evidence="3">
    <location>
        <begin position="498"/>
        <end position="509"/>
    </location>
</feature>
<dbReference type="InterPro" id="IPR001005">
    <property type="entry name" value="SANT/Myb"/>
</dbReference>
<dbReference type="Gene3D" id="1.20.920.10">
    <property type="entry name" value="Bromodomain-like"/>
    <property type="match status" value="1"/>
</dbReference>
<dbReference type="Pfam" id="PF00439">
    <property type="entry name" value="Bromodomain"/>
    <property type="match status" value="1"/>
</dbReference>
<evidence type="ECO:0000259" key="4">
    <source>
        <dbReference type="PROSITE" id="PS50014"/>
    </source>
</evidence>
<dbReference type="Proteomes" id="UP000250321">
    <property type="component" value="Unassembled WGS sequence"/>
</dbReference>
<dbReference type="OrthoDB" id="1742084at2759"/>
<feature type="domain" description="Bromo" evidence="4">
    <location>
        <begin position="361"/>
        <end position="433"/>
    </location>
</feature>
<feature type="compositionally biased region" description="Basic and acidic residues" evidence="3">
    <location>
        <begin position="146"/>
        <end position="198"/>
    </location>
</feature>
<proteinExistence type="predicted"/>
<dbReference type="STRING" id="2094558.A0A314XGP5"/>
<keyword evidence="6" id="KW-1185">Reference proteome</keyword>
<dbReference type="PANTHER" id="PTHR37888:SF11">
    <property type="entry name" value="DNA-BINDING BROMODOMAIN-CONTAINING PROTEIN"/>
    <property type="match status" value="1"/>
</dbReference>
<dbReference type="SUPFAM" id="SSF47370">
    <property type="entry name" value="Bromodomain"/>
    <property type="match status" value="1"/>
</dbReference>
<dbReference type="SMART" id="SM00297">
    <property type="entry name" value="BROMO"/>
    <property type="match status" value="1"/>
</dbReference>
<gene>
    <name evidence="5" type="ORF">Pyn_34176</name>
</gene>
<feature type="region of interest" description="Disordered" evidence="3">
    <location>
        <begin position="452"/>
        <end position="478"/>
    </location>
</feature>
<feature type="compositionally biased region" description="Polar residues" evidence="3">
    <location>
        <begin position="296"/>
        <end position="308"/>
    </location>
</feature>
<comment type="caution">
    <text evidence="5">The sequence shown here is derived from an EMBL/GenBank/DDBJ whole genome shotgun (WGS) entry which is preliminary data.</text>
</comment>
<dbReference type="CDD" id="cd04369">
    <property type="entry name" value="Bromodomain"/>
    <property type="match status" value="1"/>
</dbReference>
<protein>
    <recommendedName>
        <fullName evidence="4">Bromo domain-containing protein</fullName>
    </recommendedName>
</protein>
<reference evidence="5 6" key="1">
    <citation type="submission" date="2018-02" db="EMBL/GenBank/DDBJ databases">
        <title>Draft genome of wild Prunus yedoensis var. nudiflora.</title>
        <authorList>
            <person name="Baek S."/>
            <person name="Kim J.-H."/>
            <person name="Choi K."/>
            <person name="Kim G.-B."/>
            <person name="Cho A."/>
            <person name="Jang H."/>
            <person name="Shin C.-H."/>
            <person name="Yu H.-J."/>
            <person name="Mun J.-H."/>
        </authorList>
    </citation>
    <scope>NUCLEOTIDE SEQUENCE [LARGE SCALE GENOMIC DNA]</scope>
    <source>
        <strain evidence="6">cv. Jeju island</strain>
        <tissue evidence="5">Leaf</tissue>
    </source>
</reference>